<protein>
    <submittedName>
        <fullName evidence="2">Uncharacterized protein</fullName>
    </submittedName>
</protein>
<gene>
    <name evidence="2" type="ORF">GCM10009665_06300</name>
</gene>
<proteinExistence type="predicted"/>
<reference evidence="3" key="1">
    <citation type="journal article" date="2019" name="Int. J. Syst. Evol. Microbiol.">
        <title>The Global Catalogue of Microorganisms (GCM) 10K type strain sequencing project: providing services to taxonomists for standard genome sequencing and annotation.</title>
        <authorList>
            <consortium name="The Broad Institute Genomics Platform"/>
            <consortium name="The Broad Institute Genome Sequencing Center for Infectious Disease"/>
            <person name="Wu L."/>
            <person name="Ma J."/>
        </authorList>
    </citation>
    <scope>NUCLEOTIDE SEQUENCE [LARGE SCALE GENOMIC DNA]</scope>
    <source>
        <strain evidence="3">JCM 13004</strain>
    </source>
</reference>
<accession>A0ABP4GAG5</accession>
<sequence length="120" mass="12462">MPAHCRTPFCYLVTAAATDRAVGWRPGDRPAQRPLEVGRTADGVSNASATLSHRSVGSCWRKSAVRRAAARGSRRARVGPVGRYPPDGCAGGVFQWVPAWRLGSGCSAAAVSSSGVALAV</sequence>
<dbReference type="EMBL" id="BAAALF010000006">
    <property type="protein sequence ID" value="GAA1219016.1"/>
    <property type="molecule type" value="Genomic_DNA"/>
</dbReference>
<comment type="caution">
    <text evidence="2">The sequence shown here is derived from an EMBL/GenBank/DDBJ whole genome shotgun (WGS) entry which is preliminary data.</text>
</comment>
<keyword evidence="3" id="KW-1185">Reference proteome</keyword>
<evidence type="ECO:0000313" key="3">
    <source>
        <dbReference type="Proteomes" id="UP001500037"/>
    </source>
</evidence>
<evidence type="ECO:0000313" key="2">
    <source>
        <dbReference type="EMBL" id="GAA1219016.1"/>
    </source>
</evidence>
<feature type="region of interest" description="Disordered" evidence="1">
    <location>
        <begin position="25"/>
        <end position="49"/>
    </location>
</feature>
<name>A0ABP4GAG5_9ACTN</name>
<organism evidence="2 3">
    <name type="scientific">Kitasatospora nipponensis</name>
    <dbReference type="NCBI Taxonomy" id="258049"/>
    <lineage>
        <taxon>Bacteria</taxon>
        <taxon>Bacillati</taxon>
        <taxon>Actinomycetota</taxon>
        <taxon>Actinomycetes</taxon>
        <taxon>Kitasatosporales</taxon>
        <taxon>Streptomycetaceae</taxon>
        <taxon>Kitasatospora</taxon>
    </lineage>
</organism>
<evidence type="ECO:0000256" key="1">
    <source>
        <dbReference type="SAM" id="MobiDB-lite"/>
    </source>
</evidence>
<dbReference type="Proteomes" id="UP001500037">
    <property type="component" value="Unassembled WGS sequence"/>
</dbReference>